<name>A0A4Q9FJH9_9FLAO</name>
<dbReference type="InterPro" id="IPR041698">
    <property type="entry name" value="Methyltransf_25"/>
</dbReference>
<keyword evidence="2" id="KW-0808">Transferase</keyword>
<proteinExistence type="predicted"/>
<dbReference type="CDD" id="cd02440">
    <property type="entry name" value="AdoMet_MTases"/>
    <property type="match status" value="1"/>
</dbReference>
<sequence length="223" mass="26132">MSKLVNEIVKIDRDNNFQFLLKPTKFIYTNYLGLKSNISILKERLKGLDFTKQESLEKLGLSKNNSHHYMAGSSGRVKHVLNNLNISETDAILDFGCGKGKMLYVISKYPFRKVDGVEISETLSKTAKKNLTKLSIDKSTIYNYDARDFKDLSRYNYFYFFNPFPKNVMAEVIKNIEDSYTELPREITIIYYVPLYENEILKSGRFKKKFGYWDVFVYKNFDS</sequence>
<evidence type="ECO:0000313" key="3">
    <source>
        <dbReference type="Proteomes" id="UP000292372"/>
    </source>
</evidence>
<dbReference type="OrthoDB" id="9800454at2"/>
<dbReference type="GO" id="GO:0008168">
    <property type="term" value="F:methyltransferase activity"/>
    <property type="evidence" value="ECO:0007669"/>
    <property type="project" value="UniProtKB-KW"/>
</dbReference>
<keyword evidence="3" id="KW-1185">Reference proteome</keyword>
<accession>A0A4Q9FJH9</accession>
<dbReference type="EMBL" id="SIRS01000006">
    <property type="protein sequence ID" value="TBN13827.1"/>
    <property type="molecule type" value="Genomic_DNA"/>
</dbReference>
<evidence type="ECO:0000259" key="1">
    <source>
        <dbReference type="Pfam" id="PF13649"/>
    </source>
</evidence>
<keyword evidence="2" id="KW-0489">Methyltransferase</keyword>
<dbReference type="GO" id="GO:0032259">
    <property type="term" value="P:methylation"/>
    <property type="evidence" value="ECO:0007669"/>
    <property type="project" value="UniProtKB-KW"/>
</dbReference>
<dbReference type="Pfam" id="PF13649">
    <property type="entry name" value="Methyltransf_25"/>
    <property type="match status" value="1"/>
</dbReference>
<dbReference type="RefSeq" id="WP_130938011.1">
    <property type="nucleotide sequence ID" value="NZ_BMEE01000005.1"/>
</dbReference>
<feature type="domain" description="Methyltransferase" evidence="1">
    <location>
        <begin position="92"/>
        <end position="160"/>
    </location>
</feature>
<evidence type="ECO:0000313" key="2">
    <source>
        <dbReference type="EMBL" id="TBN13827.1"/>
    </source>
</evidence>
<dbReference type="AlphaFoldDB" id="A0A4Q9FJH9"/>
<dbReference type="InterPro" id="IPR029063">
    <property type="entry name" value="SAM-dependent_MTases_sf"/>
</dbReference>
<dbReference type="SUPFAM" id="SSF53335">
    <property type="entry name" value="S-adenosyl-L-methionine-dependent methyltransferases"/>
    <property type="match status" value="1"/>
</dbReference>
<protein>
    <submittedName>
        <fullName evidence="2">Class I SAM-dependent methyltransferase</fullName>
    </submittedName>
</protein>
<comment type="caution">
    <text evidence="2">The sequence shown here is derived from an EMBL/GenBank/DDBJ whole genome shotgun (WGS) entry which is preliminary data.</text>
</comment>
<dbReference type="Gene3D" id="3.40.50.150">
    <property type="entry name" value="Vaccinia Virus protein VP39"/>
    <property type="match status" value="1"/>
</dbReference>
<reference evidence="2 3" key="1">
    <citation type="journal article" date="2015" name="Int. J. Syst. Evol. Microbiol.">
        <title>Hyunsoonleella pacifica sp. nov., isolated from seawater of South Pacific Gyre.</title>
        <authorList>
            <person name="Gao X."/>
            <person name="Zhang Z."/>
            <person name="Dai X."/>
            <person name="Zhang X.H."/>
        </authorList>
    </citation>
    <scope>NUCLEOTIDE SEQUENCE [LARGE SCALE GENOMIC DNA]</scope>
    <source>
        <strain evidence="2 3">SW033</strain>
    </source>
</reference>
<dbReference type="GO" id="GO:0003723">
    <property type="term" value="F:RNA binding"/>
    <property type="evidence" value="ECO:0007669"/>
    <property type="project" value="UniProtKB-KW"/>
</dbReference>
<dbReference type="Proteomes" id="UP000292372">
    <property type="component" value="Unassembled WGS sequence"/>
</dbReference>
<organism evidence="2 3">
    <name type="scientific">Hyunsoonleella pacifica</name>
    <dbReference type="NCBI Taxonomy" id="1080224"/>
    <lineage>
        <taxon>Bacteria</taxon>
        <taxon>Pseudomonadati</taxon>
        <taxon>Bacteroidota</taxon>
        <taxon>Flavobacteriia</taxon>
        <taxon>Flavobacteriales</taxon>
        <taxon>Flavobacteriaceae</taxon>
    </lineage>
</organism>
<gene>
    <name evidence="2" type="ORF">EYD46_15135</name>
</gene>